<sequence length="244" mass="28162">MFEKSLFSRLCDIRPDCPDTWKGRIFLTFDVDWAEDFVLADCISLVERAGLPATWFLTHKTPLLDRLGGNSDFEIALHPNFNPLFNRTAQYGAEEIFERCANLSPGSVGVRSHSVSQSTGLFNIFIKHGMQYECNTLIPWDAGIDLKPWTYWDGGLIRLPYLWEDDVACLAGWPLEGQEPYWYQANGLNILDFHPIHVYLNTEDIDRYERSRADHRHAARLLHHRNFGIGVRTFLQRLMGTPCE</sequence>
<organism evidence="1 2">
    <name type="scientific">Achromobacter dolens</name>
    <dbReference type="NCBI Taxonomy" id="1287738"/>
    <lineage>
        <taxon>Bacteria</taxon>
        <taxon>Pseudomonadati</taxon>
        <taxon>Pseudomonadota</taxon>
        <taxon>Betaproteobacteria</taxon>
        <taxon>Burkholderiales</taxon>
        <taxon>Alcaligenaceae</taxon>
        <taxon>Achromobacter</taxon>
    </lineage>
</organism>
<keyword evidence="2" id="KW-1185">Reference proteome</keyword>
<dbReference type="InterPro" id="IPR054492">
    <property type="entry name" value="WbmS-like"/>
</dbReference>
<evidence type="ECO:0000313" key="1">
    <source>
        <dbReference type="EMBL" id="CAB3898186.1"/>
    </source>
</evidence>
<dbReference type="GO" id="GO:0005975">
    <property type="term" value="P:carbohydrate metabolic process"/>
    <property type="evidence" value="ECO:0007669"/>
    <property type="project" value="InterPro"/>
</dbReference>
<dbReference type="EMBL" id="CADIKW010000010">
    <property type="protein sequence ID" value="CAB3898186.1"/>
    <property type="molecule type" value="Genomic_DNA"/>
</dbReference>
<dbReference type="Proteomes" id="UP000494272">
    <property type="component" value="Unassembled WGS sequence"/>
</dbReference>
<dbReference type="InterPro" id="IPR011330">
    <property type="entry name" value="Glyco_hydro/deAcase_b/a-brl"/>
</dbReference>
<evidence type="ECO:0008006" key="3">
    <source>
        <dbReference type="Google" id="ProtNLM"/>
    </source>
</evidence>
<dbReference type="SUPFAM" id="SSF88713">
    <property type="entry name" value="Glycoside hydrolase/deacetylase"/>
    <property type="match status" value="1"/>
</dbReference>
<dbReference type="RefSeq" id="WP_175167925.1">
    <property type="nucleotide sequence ID" value="NZ_CADIKW010000010.1"/>
</dbReference>
<dbReference type="Pfam" id="PF22537">
    <property type="entry name" value="WbmS-like"/>
    <property type="match status" value="1"/>
</dbReference>
<evidence type="ECO:0000313" key="2">
    <source>
        <dbReference type="Proteomes" id="UP000494272"/>
    </source>
</evidence>
<gene>
    <name evidence="1" type="ORF">LMG26841_04337</name>
</gene>
<dbReference type="GeneID" id="94357881"/>
<name>A0A6S7E662_9BURK</name>
<dbReference type="AlphaFoldDB" id="A0A6S7E662"/>
<accession>A0A6S7E662</accession>
<proteinExistence type="predicted"/>
<protein>
    <recommendedName>
        <fullName evidence="3">NodB homology domain-containing protein</fullName>
    </recommendedName>
</protein>
<dbReference type="Gene3D" id="3.20.20.370">
    <property type="entry name" value="Glycoside hydrolase/deacetylase"/>
    <property type="match status" value="1"/>
</dbReference>
<reference evidence="1 2" key="1">
    <citation type="submission" date="2020-04" db="EMBL/GenBank/DDBJ databases">
        <authorList>
            <person name="De Canck E."/>
        </authorList>
    </citation>
    <scope>NUCLEOTIDE SEQUENCE [LARGE SCALE GENOMIC DNA]</scope>
    <source>
        <strain evidence="1 2">LMG 26841</strain>
    </source>
</reference>